<accession>A0ACB6Z6V1</accession>
<protein>
    <submittedName>
        <fullName evidence="1">Uncharacterized protein</fullName>
    </submittedName>
</protein>
<evidence type="ECO:0000313" key="1">
    <source>
        <dbReference type="EMBL" id="KAF9644881.1"/>
    </source>
</evidence>
<gene>
    <name evidence="1" type="ORF">BDM02DRAFT_3131492</name>
</gene>
<reference evidence="1" key="2">
    <citation type="journal article" date="2020" name="Nat. Commun.">
        <title>Large-scale genome sequencing of mycorrhizal fungi provides insights into the early evolution of symbiotic traits.</title>
        <authorList>
            <person name="Miyauchi S."/>
            <person name="Kiss E."/>
            <person name="Kuo A."/>
            <person name="Drula E."/>
            <person name="Kohler A."/>
            <person name="Sanchez-Garcia M."/>
            <person name="Morin E."/>
            <person name="Andreopoulos B."/>
            <person name="Barry K.W."/>
            <person name="Bonito G."/>
            <person name="Buee M."/>
            <person name="Carver A."/>
            <person name="Chen C."/>
            <person name="Cichocki N."/>
            <person name="Clum A."/>
            <person name="Culley D."/>
            <person name="Crous P.W."/>
            <person name="Fauchery L."/>
            <person name="Girlanda M."/>
            <person name="Hayes R.D."/>
            <person name="Keri Z."/>
            <person name="LaButti K."/>
            <person name="Lipzen A."/>
            <person name="Lombard V."/>
            <person name="Magnuson J."/>
            <person name="Maillard F."/>
            <person name="Murat C."/>
            <person name="Nolan M."/>
            <person name="Ohm R.A."/>
            <person name="Pangilinan J."/>
            <person name="Pereira M.F."/>
            <person name="Perotto S."/>
            <person name="Peter M."/>
            <person name="Pfister S."/>
            <person name="Riley R."/>
            <person name="Sitrit Y."/>
            <person name="Stielow J.B."/>
            <person name="Szollosi G."/>
            <person name="Zifcakova L."/>
            <person name="Stursova M."/>
            <person name="Spatafora J.W."/>
            <person name="Tedersoo L."/>
            <person name="Vaario L.M."/>
            <person name="Yamada A."/>
            <person name="Yan M."/>
            <person name="Wang P."/>
            <person name="Xu J."/>
            <person name="Bruns T."/>
            <person name="Baldrian P."/>
            <person name="Vilgalys R."/>
            <person name="Dunand C."/>
            <person name="Henrissat B."/>
            <person name="Grigoriev I.V."/>
            <person name="Hibbett D."/>
            <person name="Nagy L.G."/>
            <person name="Martin F.M."/>
        </authorList>
    </citation>
    <scope>NUCLEOTIDE SEQUENCE</scope>
    <source>
        <strain evidence="1">P2</strain>
    </source>
</reference>
<keyword evidence="2" id="KW-1185">Reference proteome</keyword>
<evidence type="ECO:0000313" key="2">
    <source>
        <dbReference type="Proteomes" id="UP000886501"/>
    </source>
</evidence>
<organism evidence="1 2">
    <name type="scientific">Thelephora ganbajun</name>
    <name type="common">Ganba fungus</name>
    <dbReference type="NCBI Taxonomy" id="370292"/>
    <lineage>
        <taxon>Eukaryota</taxon>
        <taxon>Fungi</taxon>
        <taxon>Dikarya</taxon>
        <taxon>Basidiomycota</taxon>
        <taxon>Agaricomycotina</taxon>
        <taxon>Agaricomycetes</taxon>
        <taxon>Thelephorales</taxon>
        <taxon>Thelephoraceae</taxon>
        <taxon>Thelephora</taxon>
    </lineage>
</organism>
<comment type="caution">
    <text evidence="1">The sequence shown here is derived from an EMBL/GenBank/DDBJ whole genome shotgun (WGS) entry which is preliminary data.</text>
</comment>
<reference evidence="1" key="1">
    <citation type="submission" date="2019-10" db="EMBL/GenBank/DDBJ databases">
        <authorList>
            <consortium name="DOE Joint Genome Institute"/>
            <person name="Kuo A."/>
            <person name="Miyauchi S."/>
            <person name="Kiss E."/>
            <person name="Drula E."/>
            <person name="Kohler A."/>
            <person name="Sanchez-Garcia M."/>
            <person name="Andreopoulos B."/>
            <person name="Barry K.W."/>
            <person name="Bonito G."/>
            <person name="Buee M."/>
            <person name="Carver A."/>
            <person name="Chen C."/>
            <person name="Cichocki N."/>
            <person name="Clum A."/>
            <person name="Culley D."/>
            <person name="Crous P.W."/>
            <person name="Fauchery L."/>
            <person name="Girlanda M."/>
            <person name="Hayes R."/>
            <person name="Keri Z."/>
            <person name="Labutti K."/>
            <person name="Lipzen A."/>
            <person name="Lombard V."/>
            <person name="Magnuson J."/>
            <person name="Maillard F."/>
            <person name="Morin E."/>
            <person name="Murat C."/>
            <person name="Nolan M."/>
            <person name="Ohm R."/>
            <person name="Pangilinan J."/>
            <person name="Pereira M."/>
            <person name="Perotto S."/>
            <person name="Peter M."/>
            <person name="Riley R."/>
            <person name="Sitrit Y."/>
            <person name="Stielow B."/>
            <person name="Szollosi G."/>
            <person name="Zifcakova L."/>
            <person name="Stursova M."/>
            <person name="Spatafora J.W."/>
            <person name="Tedersoo L."/>
            <person name="Vaario L.-M."/>
            <person name="Yamada A."/>
            <person name="Yan M."/>
            <person name="Wang P."/>
            <person name="Xu J."/>
            <person name="Bruns T."/>
            <person name="Baldrian P."/>
            <person name="Vilgalys R."/>
            <person name="Henrissat B."/>
            <person name="Grigoriev I.V."/>
            <person name="Hibbett D."/>
            <person name="Nagy L.G."/>
            <person name="Martin F.M."/>
        </authorList>
    </citation>
    <scope>NUCLEOTIDE SEQUENCE</scope>
    <source>
        <strain evidence="1">P2</strain>
    </source>
</reference>
<dbReference type="EMBL" id="MU118115">
    <property type="protein sequence ID" value="KAF9644881.1"/>
    <property type="molecule type" value="Genomic_DNA"/>
</dbReference>
<dbReference type="Proteomes" id="UP000886501">
    <property type="component" value="Unassembled WGS sequence"/>
</dbReference>
<sequence length="548" mass="61391">MHTFTSAFDLNVRRTIISYFKALTTIKSSGITDIPHQPPSVLFAAAKDGNVLIYTIFGGQGTSEVYFDELQNLYNLYTPYIAPFIQTITDELFVPLIRASSSSYNHGLDVSSWLSGYAARPPVSYLASVAIPFPIIGPTQLTQHLVAFKVSGLTPGKMFERFFGATSHSQGIISASSTYERFAPDSKKAVARGRPERGFICQYGTYWEELHVNIKHIGMRQGHMVVKVETYNDRDVKILEDAHPFVVYGFPIIEIVKDNPKERTIHFDGIMGQAIHTVWTQRYTFSHSNGLLFTTQFAQIALVTERATSEDMQLKGFLQNNAGQQSVCAGELATLQMMTNVLNYLKIQKVGLAKRGFAIIPPPGISVLFHSHYLWTGVMLFGAHLGKKTNPLHLNPDMLVGRYILNLIVKQLEVTKEYTQVIYNQTSSLRPEKVLCEWDEEGRGPAEQCKQLAYVILVELLAYQFASLVRWSETQGLLFTAHNFKCPAETGPSPTLTGMATRTLKAKYEAGDNSVSRTCAIRSSFSDLFWTGNFTLRISQHPRKLVEV</sequence>
<name>A0ACB6Z6V1_THEGA</name>
<proteinExistence type="predicted"/>